<feature type="compositionally biased region" description="Low complexity" evidence="1">
    <location>
        <begin position="171"/>
        <end position="206"/>
    </location>
</feature>
<dbReference type="EMBL" id="QEKW01000019">
    <property type="protein sequence ID" value="PVZ03904.1"/>
    <property type="molecule type" value="Genomic_DNA"/>
</dbReference>
<sequence length="510" mass="51924">MTDVVTHADPTPPGDGRRSTRRHRQLGLRVPSGGAHGVAAHRAPATSPATSPATTPPTAPSPDPRGDAGPRHRRAPGTEPIAVPTAVPSAVPSAVPTTTGEIRRHRAAHPGEAFDPTTGAIPTAGRTTSPTPRSVPRSHAVGERTPGRGAHRAAEPVTPPPAPPAGPPAARPAGHRTAAAAPTAAASPTAAVGAPTPSTAPAAPRRTVPLRATIGLLGVGGVAAVVALTTPGAPPPAPTPADVPPQLAAPAGNASAVLPSPPPVRPSPLPAPPLAAATPTSEEPQPVIGALFDAATGPFSDLFDNSGDAGLVEGAARPRVVDNPDDPGRSAWQFSVPAGGKRSEVLPQGPGTEPQDGDEQYVRYTAILDEDFPTDTRSWQLILQWHHNSPTGSPPLALEVREGQLMMASGEDELQAIGPVAPGDRIDLTMHVKFSQDPGESSVTVWRDGRPTGVTGWSPREGTMSTEGAYLKMGLYRDPKIDQAGSILVTDLKIGRDARGIGGIGPRAGV</sequence>
<evidence type="ECO:0000313" key="3">
    <source>
        <dbReference type="Proteomes" id="UP000245639"/>
    </source>
</evidence>
<gene>
    <name evidence="2" type="ORF">C8D89_11913</name>
</gene>
<proteinExistence type="predicted"/>
<dbReference type="Gene3D" id="2.60.120.200">
    <property type="match status" value="1"/>
</dbReference>
<accession>A0A2U1EVD4</accession>
<feature type="compositionally biased region" description="Pro residues" evidence="1">
    <location>
        <begin position="233"/>
        <end position="243"/>
    </location>
</feature>
<evidence type="ECO:0000256" key="1">
    <source>
        <dbReference type="SAM" id="MobiDB-lite"/>
    </source>
</evidence>
<keyword evidence="3" id="KW-1185">Reference proteome</keyword>
<protein>
    <submittedName>
        <fullName evidence="2">Polysaccharide lyase-like protein</fullName>
    </submittedName>
</protein>
<comment type="caution">
    <text evidence="2">The sequence shown here is derived from an EMBL/GenBank/DDBJ whole genome shotgun (WGS) entry which is preliminary data.</text>
</comment>
<feature type="compositionally biased region" description="Low complexity" evidence="1">
    <location>
        <begin position="43"/>
        <end position="53"/>
    </location>
</feature>
<feature type="compositionally biased region" description="Pro residues" evidence="1">
    <location>
        <begin position="259"/>
        <end position="273"/>
    </location>
</feature>
<keyword evidence="2" id="KW-0456">Lyase</keyword>
<dbReference type="PRINTS" id="PR01217">
    <property type="entry name" value="PRICHEXTENSN"/>
</dbReference>
<feature type="region of interest" description="Disordered" evidence="1">
    <location>
        <begin position="439"/>
        <end position="461"/>
    </location>
</feature>
<feature type="compositionally biased region" description="Basic and acidic residues" evidence="1">
    <location>
        <begin position="319"/>
        <end position="328"/>
    </location>
</feature>
<feature type="region of interest" description="Disordered" evidence="1">
    <location>
        <begin position="233"/>
        <end position="282"/>
    </location>
</feature>
<reference evidence="2 3" key="1">
    <citation type="submission" date="2018-04" db="EMBL/GenBank/DDBJ databases">
        <title>Genomic Encyclopedia of Type Strains, Phase IV (KMG-IV): sequencing the most valuable type-strain genomes for metagenomic binning, comparative biology and taxonomic classification.</title>
        <authorList>
            <person name="Goeker M."/>
        </authorList>
    </citation>
    <scope>NUCLEOTIDE SEQUENCE [LARGE SCALE GENOMIC DNA]</scope>
    <source>
        <strain evidence="2 3">DSM 45771</strain>
    </source>
</reference>
<organism evidence="2 3">
    <name type="scientific">Actinomycetospora cinnamomea</name>
    <dbReference type="NCBI Taxonomy" id="663609"/>
    <lineage>
        <taxon>Bacteria</taxon>
        <taxon>Bacillati</taxon>
        <taxon>Actinomycetota</taxon>
        <taxon>Actinomycetes</taxon>
        <taxon>Pseudonocardiales</taxon>
        <taxon>Pseudonocardiaceae</taxon>
        <taxon>Actinomycetospora</taxon>
    </lineage>
</organism>
<feature type="compositionally biased region" description="Pro residues" evidence="1">
    <location>
        <begin position="157"/>
        <end position="170"/>
    </location>
</feature>
<name>A0A2U1EVD4_9PSEU</name>
<feature type="region of interest" description="Disordered" evidence="1">
    <location>
        <begin position="319"/>
        <end position="357"/>
    </location>
</feature>
<feature type="compositionally biased region" description="Pro residues" evidence="1">
    <location>
        <begin position="54"/>
        <end position="63"/>
    </location>
</feature>
<dbReference type="RefSeq" id="WP_116710718.1">
    <property type="nucleotide sequence ID" value="NZ_QEKW01000019.1"/>
</dbReference>
<dbReference type="AlphaFoldDB" id="A0A2U1EVD4"/>
<dbReference type="Pfam" id="PF14099">
    <property type="entry name" value="Polysacc_lyase"/>
    <property type="match status" value="1"/>
</dbReference>
<evidence type="ECO:0000313" key="2">
    <source>
        <dbReference type="EMBL" id="PVZ03904.1"/>
    </source>
</evidence>
<dbReference type="GO" id="GO:0016829">
    <property type="term" value="F:lyase activity"/>
    <property type="evidence" value="ECO:0007669"/>
    <property type="project" value="UniProtKB-KW"/>
</dbReference>
<dbReference type="Proteomes" id="UP000245639">
    <property type="component" value="Unassembled WGS sequence"/>
</dbReference>
<dbReference type="OrthoDB" id="1444191at2"/>
<feature type="region of interest" description="Disordered" evidence="1">
    <location>
        <begin position="1"/>
        <end position="206"/>
    </location>
</feature>
<dbReference type="InterPro" id="IPR025975">
    <property type="entry name" value="Polysacc_lyase"/>
</dbReference>